<sequence>MIGNMSKILGQLQDLQQQLKDLTVEGVAGDGLAKVIMNGQQNILAVRFDPDRVTAVAPEVLGQMLAEAYNQAQVESKARAREQVTKVTGLDLANLPGIF</sequence>
<comment type="caution">
    <text evidence="1">The sequence shown here is derived from an EMBL/GenBank/DDBJ whole genome shotgun (WGS) entry which is preliminary data.</text>
</comment>
<accession>A0A2C6MG60</accession>
<organism evidence="1 2">
    <name type="scientific">Desulforamulus profundi</name>
    <dbReference type="NCBI Taxonomy" id="1383067"/>
    <lineage>
        <taxon>Bacteria</taxon>
        <taxon>Bacillati</taxon>
        <taxon>Bacillota</taxon>
        <taxon>Clostridia</taxon>
        <taxon>Eubacteriales</taxon>
        <taxon>Peptococcaceae</taxon>
        <taxon>Desulforamulus</taxon>
    </lineage>
</organism>
<dbReference type="SUPFAM" id="SSF82607">
    <property type="entry name" value="YbaB-like"/>
    <property type="match status" value="1"/>
</dbReference>
<evidence type="ECO:0000313" key="1">
    <source>
        <dbReference type="EMBL" id="PHJ38675.1"/>
    </source>
</evidence>
<evidence type="ECO:0008006" key="3">
    <source>
        <dbReference type="Google" id="ProtNLM"/>
    </source>
</evidence>
<dbReference type="NCBIfam" id="TIGR00103">
    <property type="entry name" value="DNA_YbaB_EbfC"/>
    <property type="match status" value="1"/>
</dbReference>
<keyword evidence="2" id="KW-1185">Reference proteome</keyword>
<dbReference type="OrthoDB" id="1787091at2"/>
<dbReference type="AlphaFoldDB" id="A0A2C6MG60"/>
<dbReference type="Gene3D" id="3.30.1310.10">
    <property type="entry name" value="Nucleoid-associated protein YbaB-like domain"/>
    <property type="match status" value="1"/>
</dbReference>
<evidence type="ECO:0000313" key="2">
    <source>
        <dbReference type="Proteomes" id="UP000222564"/>
    </source>
</evidence>
<dbReference type="Proteomes" id="UP000222564">
    <property type="component" value="Unassembled WGS sequence"/>
</dbReference>
<reference evidence="1 2" key="1">
    <citation type="submission" date="2013-09" db="EMBL/GenBank/DDBJ databases">
        <title>Biodegradation of hydrocarbons in the deep terrestrial subsurface : characterization of a microbial consortium composed of two Desulfotomaculum species originating from a deep geological formation.</title>
        <authorList>
            <person name="Aullo T."/>
            <person name="Berlendis S."/>
            <person name="Lascourreges J.-F."/>
            <person name="Dessort D."/>
            <person name="Saint-Laurent S."/>
            <person name="Schraauwers B."/>
            <person name="Mas J."/>
            <person name="Magot M."/>
            <person name="Ranchou-Peyruse A."/>
        </authorList>
    </citation>
    <scope>NUCLEOTIDE SEQUENCE [LARGE SCALE GENOMIC DNA]</scope>
    <source>
        <strain evidence="1 2">Bs107</strain>
    </source>
</reference>
<dbReference type="RefSeq" id="WP_099082743.1">
    <property type="nucleotide sequence ID" value="NZ_AWQQ01000046.1"/>
</dbReference>
<gene>
    <name evidence="1" type="ORF">P378_07970</name>
</gene>
<dbReference type="InterPro" id="IPR036894">
    <property type="entry name" value="YbaB-like_sf"/>
</dbReference>
<dbReference type="Pfam" id="PF02575">
    <property type="entry name" value="YbaB_DNA_bd"/>
    <property type="match status" value="1"/>
</dbReference>
<dbReference type="GO" id="GO:0003677">
    <property type="term" value="F:DNA binding"/>
    <property type="evidence" value="ECO:0007669"/>
    <property type="project" value="InterPro"/>
</dbReference>
<name>A0A2C6MG60_9FIRM</name>
<dbReference type="PIRSF" id="PIRSF004555">
    <property type="entry name" value="UCP004555"/>
    <property type="match status" value="1"/>
</dbReference>
<dbReference type="InterPro" id="IPR004401">
    <property type="entry name" value="YbaB/EbfC"/>
</dbReference>
<protein>
    <recommendedName>
        <fullName evidence="3">Nucleoid-associated protein</fullName>
    </recommendedName>
</protein>
<proteinExistence type="predicted"/>
<dbReference type="EMBL" id="AWQQ01000046">
    <property type="protein sequence ID" value="PHJ38675.1"/>
    <property type="molecule type" value="Genomic_DNA"/>
</dbReference>